<dbReference type="Proteomes" id="UP000286641">
    <property type="component" value="Unplaced"/>
</dbReference>
<feature type="region of interest" description="Disordered" evidence="1">
    <location>
        <begin position="2357"/>
        <end position="2376"/>
    </location>
</feature>
<name>A0A3Q7R9V9_CALUR</name>
<dbReference type="InParanoid" id="A0A3Q7R9V9"/>
<dbReference type="RefSeq" id="XP_025737196.1">
    <property type="nucleotide sequence ID" value="XM_025881411.1"/>
</dbReference>
<proteinExistence type="predicted"/>
<feature type="compositionally biased region" description="Pro residues" evidence="1">
    <location>
        <begin position="19"/>
        <end position="31"/>
    </location>
</feature>
<gene>
    <name evidence="3" type="primary">LOC112831198</name>
</gene>
<feature type="compositionally biased region" description="Low complexity" evidence="1">
    <location>
        <begin position="1"/>
        <end position="18"/>
    </location>
</feature>
<evidence type="ECO:0000256" key="1">
    <source>
        <dbReference type="SAM" id="MobiDB-lite"/>
    </source>
</evidence>
<evidence type="ECO:0000313" key="2">
    <source>
        <dbReference type="Proteomes" id="UP000286641"/>
    </source>
</evidence>
<keyword evidence="2" id="KW-1185">Reference proteome</keyword>
<reference key="1">
    <citation type="submission" date="2019-01" db="UniProtKB">
        <authorList>
            <consortium name="RefSeq"/>
        </authorList>
    </citation>
    <scope>IDENTIFICATION</scope>
</reference>
<organism evidence="2 3">
    <name type="scientific">Callorhinus ursinus</name>
    <name type="common">Northern fur seal</name>
    <dbReference type="NCBI Taxonomy" id="34884"/>
    <lineage>
        <taxon>Eukaryota</taxon>
        <taxon>Metazoa</taxon>
        <taxon>Chordata</taxon>
        <taxon>Craniata</taxon>
        <taxon>Vertebrata</taxon>
        <taxon>Euteleostomi</taxon>
        <taxon>Mammalia</taxon>
        <taxon>Eutheria</taxon>
        <taxon>Laurasiatheria</taxon>
        <taxon>Carnivora</taxon>
        <taxon>Caniformia</taxon>
        <taxon>Pinnipedia</taxon>
        <taxon>Otariidae</taxon>
        <taxon>Callorhinus</taxon>
    </lineage>
</organism>
<dbReference type="Pfam" id="PF14858">
    <property type="entry name" value="CFAP54_N"/>
    <property type="match status" value="1"/>
</dbReference>
<dbReference type="PANTHER" id="PTHR33487">
    <property type="entry name" value="CILIA- AND FLAGELLA-ASSOCIATED PROTEIN 54"/>
    <property type="match status" value="1"/>
</dbReference>
<reference evidence="3" key="2">
    <citation type="submission" date="2025-08" db="UniProtKB">
        <authorList>
            <consortium name="RefSeq"/>
        </authorList>
    </citation>
    <scope>IDENTIFICATION</scope>
    <source>
        <tissue evidence="3">Blood</tissue>
    </source>
</reference>
<sequence length="3109" mass="353819">MAALGTSSTSPLNLSPTSLSPPGPPPTPPPTSNALSKSPVESKESSPSPVPHSACLENSLPLAVFYGPLDAKNPLLASCEREIRDLLGFMKRKKALAITEEQKHEFHRLCATSLFNIWTKYAPRLPAAYYNEKLLKVGDSLCEMKEYKLALLQCYGRYLQQFTINFDENKADVNQFKTAFFPKGFGDKTAAHTFHALSGKNICNYELVCDNDVNLKNKDSVSQCLHILSSLRLIMQVALPQEHLCWIIFNGTIYIYTICRKLMIIGQSSKALEYLLWASSCMEFSVPLLSVRYLTWRATLYTAVCQGYYDCQAGIHGEAFARRALAKIDELRQLELMSSSQSQEESRRHYREATIKMAVMIFKRGVFESRRKNKSLFRPKLRVNLREAQTLPWPRTITERLLDEMFDSTASRFLAVLEALSDSNRRTLQTGPIVTDEVEVRDVVSELFMAGKELLIMSNTGADGMLDFPQTSLLQLTVKGKNVISIDAAVKFVKLAFTYEEWSLFESLAGQLIDFLQRQDDPESKKAEKDLILLVAIEPLINVKRNKGLVFPMENYKEGQSAQIYVKKIAFHDSCLKTYGYSEDIFHLAATLYSCVCASPQNVQPDKEIVVDTIMFLWQKCKLGIQRINMPRNDYAKFTQKISTNKWVYLLWQINEVIHCYKMEDIDVVVVAEVTLRLSEILELLGNPRRKFKKSLEIPLRKGTGEFFGISRGNIDILPILKKKPVEQLFLAYELLDKAIDGINLNCMLTTLPNGSSVVDHCYAKYTQDIDGDICKPVTPNSFMMDLHLELIQAQHRIAVVLLDQLQVLQTPTVSKHGSTKGPEKLKQPRSIDSFTELNVMNKIRKNKLSKAIYLMQKALLIFEKDAASTSSHNFLMEAYSLIEKTEAEQNTLYSYQKYVESSKRKKSRSPPPPILLSRTYCSVTLKPAPFISDVKVSWYCILGCKAEGSYGKVRLNNNHLPNSGEAIPADGKSIFEVKGLETNEKYVFAIAAYSSNGKLIGDAVGETTKPILVYPPLSAVTARMFLTQVAYQAGTYELAKKAFSPVWDYFVASPHQDERSLICLSNIMTITQRRLYSDILAETSSILLYLFLRNIFVTSDIKIKEENLFCDSIKGNELFPSQQITRLIECERVLVALELSNYLNDSSYALQAVTQCYGLLAPIIYHNIVLVPVIQILIKCVVALQGLPNIIHSKKHIASFESVQHMIACCIFYITKILRSWKEYDLAVMIINYGKKMLDITSVCKSLFGVSDQEEMQEEGSSKKSSKLKKPQQILLPEKINEQLALLETHLLKLTKQYATAELSGAEDPIFLYPVVLNWSIKGAVKEVMKFKQRPRFLEFFTQVMLKCMNDEKFHLMVEITNPVYDFLKRRNESLLGIRRMKYKDNVLYKKTTKPLKKFKAAVMEIGRTIELLPRKRSKRKETLREFFSKNPSISEMVEHERNKRTDVRKLAYRFLVDNLNPIILSFVKRRRFHQIFLEEMPWRAQMNLYLASAHFNLLLTKLGERTKMKFGSSHPVVSFRSCDPNMFSLYNSGTVLPTAKLTLENYKQILDFLHTAKKRKANLPSDAEEFSTFVNSRMNDENVSKTQRVYDSDSQSGLSAKEKDQAANLSLLDHFMKIFLYCRRAMVLAHRGGYWTLLQNCCRALWNFTQELQILLKQAVDMYETFPISQDGFLCTCVLPFYLGAELLIDMLIELQNINSIKVIEEKGEFSVPSCYGNIKNDNGGSSLDFEYLLDDVNVVDLKWIHNFVLKSLELLYQVEKWETLVSLAIQFNTISHERYTEQVTPLLVYAQRQLLLRISKFNGPDVTQQPCARYEAEYKEKITCRNFIGKQLKINPSTSEVTGTENCADILKKFVYSEYSHAKELVCVPVDVTDTLRCFRETLEKSRYHNRSIRHSRKLLSLFLAQTQDVLQVSHQRSLKVQALHELGSLLVFAGKKRAAFRCWCQALDDIFKKEDVLYTWKEFGTSLTDATKSYSPPGSKDYSEEFLSKVGIWGCLQGAVISAKIAQFIMISEVDKRTNCCILSALLFQGLLRTTLPHPKAKHCYAQYEITQLLPGIELFSDRYRADICSVVASLYYIIRELHYAKQNLIILPLLALYQYFVSGICQDLVRNLEARILKIQVLTDLRFFSEAFYEISQIFYGKNMPSSIPSGCKAPGKVKIFQSFDSGKPLTSKENIQALDELISKGLPVILVTLGQQHLLNKFSFVKAYFLISMAATINRVPENSMKTIYHGLTCEKGRANLPNLKELCLKDDGSSPGQFVKMKDDFTFSTVKSILLTEAEDRLNFLVSEIEHPGHKNLSQCCAGELEIVVEARLQLAAIALQRHRAAYSAAIVFSTLRLIQDSKLFKKKGVQDDTENSVSPGASATENKDDNEFLDPVSLNSREYFNIHLWLRCRLALVTAFVAQIHGIGMVTENDMIDYVSLINEVCEEAKSAGDRELQAEFLMQAVIIGLQEKHLKADIITNLQAIIHLLEESEFISPRSHLTLVRSMLLLDDLTKAEKFKETPLKTEKLHLLIQSHNILIEQMLTFGETIEFPLSNTDYASPLQPLKNIYLPHVMLLAKTKMRIGHTMAKQVSYTSKKKDPSKWFPALHLFEIALKLCQVSATEEHEVEAEILFQKGKIERQILMEEKSPSLQLESLFEAIQLSLRNDQNSGLIRDSYLEMALLFLHMRRPKNKLSISPLTLKASTRRHSSIKEPIVNKFEMYSSLAWIVIRAAAQASEAVLEINLLIGKKNARTDKVSQGALPNIPEFATVDLLSSYTDYLLDNYQVVFPTANTCLYQTDGMCDNTDARKKPQTKVDITWILLLRYYIHLQRINNMSKLLASPKPGSGISLPDDTLLTSLFNSGLILRQKEMHFFLKRFLQLYSSSCIDEFPKELCKGLENTLFSEKISYDSVKLCHDSSLHSDLSLNKLSASPSSGDVSSVMKIQDLNKELCFQWYIPPLERPPKDTEPMVLLLYAYNMKPQNISDAVPNSTYCNVYTGSFWVPLNRVISIHEKLSNLKQIAEISLPTAPEITSDENVSEMQEMEEKSIDKEMENMIIECCSEIINLFLTDGDVIPLSEVPFDISLPSIFNLERLFDLANGCIVSGGSLFNWMVSIIP</sequence>
<dbReference type="InterPro" id="IPR027912">
    <property type="entry name" value="CFAP54"/>
</dbReference>
<evidence type="ECO:0000313" key="3">
    <source>
        <dbReference type="RefSeq" id="XP_025737196.1"/>
    </source>
</evidence>
<dbReference type="PANTHER" id="PTHR33487:SF1">
    <property type="entry name" value="CILIA- AND FLAGELLA-ASSOCIATED PROTEIN 54"/>
    <property type="match status" value="1"/>
</dbReference>
<feature type="region of interest" description="Disordered" evidence="1">
    <location>
        <begin position="1"/>
        <end position="52"/>
    </location>
</feature>
<accession>A0A3Q7R9V9</accession>
<dbReference type="GO" id="GO:0060271">
    <property type="term" value="P:cilium assembly"/>
    <property type="evidence" value="ECO:0007669"/>
    <property type="project" value="TreeGrafter"/>
</dbReference>
<protein>
    <submittedName>
        <fullName evidence="3">Cilia- and flagella-associated protein 54-like</fullName>
    </submittedName>
</protein>
<feature type="compositionally biased region" description="Polar residues" evidence="1">
    <location>
        <begin position="2363"/>
        <end position="2372"/>
    </location>
</feature>